<keyword evidence="1" id="KW-1133">Transmembrane helix</keyword>
<keyword evidence="1" id="KW-0812">Transmembrane</keyword>
<sequence>MKRAARSAEREGITVKKAVLFWSVGICAVGLLLWWGNEASRPSKRGITIMAEPIVAQTLKQMTQDAALIVVAVHQGEVEQPSTGSSMETKVFSFAVRDTLKGDAPDNIHVRVPYRHVETLSVDGEKVEVALKRPKYIAPKTGESMVLFLSQRDTDGTYLPAFQPFLIARDGQGAAKLMIGKNNQSAVELSDGTRVTLKEEVQIKDEITGRSFAEVVEEIEQMTKKQPGS</sequence>
<evidence type="ECO:0000313" key="2">
    <source>
        <dbReference type="EMBL" id="SMP32554.1"/>
    </source>
</evidence>
<organism evidence="2 3">
    <name type="scientific">Laceyella tengchongensis</name>
    <dbReference type="NCBI Taxonomy" id="574699"/>
    <lineage>
        <taxon>Bacteria</taxon>
        <taxon>Bacillati</taxon>
        <taxon>Bacillota</taxon>
        <taxon>Bacilli</taxon>
        <taxon>Bacillales</taxon>
        <taxon>Thermoactinomycetaceae</taxon>
        <taxon>Laceyella</taxon>
    </lineage>
</organism>
<name>A0AA45WRP9_9BACL</name>
<evidence type="ECO:0000313" key="3">
    <source>
        <dbReference type="Proteomes" id="UP001157946"/>
    </source>
</evidence>
<protein>
    <submittedName>
        <fullName evidence="2">Uncharacterized protein</fullName>
    </submittedName>
</protein>
<dbReference type="AlphaFoldDB" id="A0AA45WRP9"/>
<dbReference type="Proteomes" id="UP001157946">
    <property type="component" value="Unassembled WGS sequence"/>
</dbReference>
<dbReference type="EMBL" id="FXTU01000009">
    <property type="protein sequence ID" value="SMP32554.1"/>
    <property type="molecule type" value="Genomic_DNA"/>
</dbReference>
<feature type="transmembrane region" description="Helical" evidence="1">
    <location>
        <begin position="20"/>
        <end position="36"/>
    </location>
</feature>
<reference evidence="2" key="1">
    <citation type="submission" date="2017-05" db="EMBL/GenBank/DDBJ databases">
        <authorList>
            <person name="Varghese N."/>
            <person name="Submissions S."/>
        </authorList>
    </citation>
    <scope>NUCLEOTIDE SEQUENCE</scope>
    <source>
        <strain evidence="2">DSM 45262</strain>
    </source>
</reference>
<dbReference type="RefSeq" id="WP_102991222.1">
    <property type="nucleotide sequence ID" value="NZ_FXTU01000009.1"/>
</dbReference>
<accession>A0AA45WRP9</accession>
<comment type="caution">
    <text evidence="2">The sequence shown here is derived from an EMBL/GenBank/DDBJ whole genome shotgun (WGS) entry which is preliminary data.</text>
</comment>
<keyword evidence="1" id="KW-0472">Membrane</keyword>
<evidence type="ECO:0000256" key="1">
    <source>
        <dbReference type="SAM" id="Phobius"/>
    </source>
</evidence>
<proteinExistence type="predicted"/>
<keyword evidence="3" id="KW-1185">Reference proteome</keyword>
<gene>
    <name evidence="2" type="ORF">SAMN06265361_10912</name>
</gene>